<dbReference type="OMA" id="YMANEDS"/>
<gene>
    <name evidence="3" type="primary">LOC108260627</name>
</gene>
<feature type="region of interest" description="Disordered" evidence="1">
    <location>
        <begin position="174"/>
        <end position="197"/>
    </location>
</feature>
<name>A0A2D0QCZ2_ICTPU</name>
<dbReference type="RefSeq" id="XP_017316543.1">
    <property type="nucleotide sequence ID" value="XM_017461054.3"/>
</dbReference>
<dbReference type="OrthoDB" id="8961033at2759"/>
<dbReference type="GeneID" id="108260627"/>
<evidence type="ECO:0000313" key="3">
    <source>
        <dbReference type="RefSeq" id="XP_017316543.1"/>
    </source>
</evidence>
<evidence type="ECO:0000256" key="1">
    <source>
        <dbReference type="SAM" id="MobiDB-lite"/>
    </source>
</evidence>
<dbReference type="STRING" id="7998.ENSIPUP00000026215"/>
<dbReference type="KEGG" id="ipu:108260627"/>
<protein>
    <submittedName>
        <fullName evidence="3">Uncharacterized protein LOC108260627</fullName>
    </submittedName>
</protein>
<reference evidence="2" key="1">
    <citation type="journal article" date="2016" name="Nat. Commun.">
        <title>The channel catfish genome sequence provides insights into the evolution of scale formation in teleosts.</title>
        <authorList>
            <person name="Liu Z."/>
            <person name="Liu S."/>
            <person name="Yao J."/>
            <person name="Bao L."/>
            <person name="Zhang J."/>
            <person name="Li Y."/>
            <person name="Jiang C."/>
            <person name="Sun L."/>
            <person name="Wang R."/>
            <person name="Zhang Y."/>
            <person name="Zhou T."/>
            <person name="Zeng Q."/>
            <person name="Fu Q."/>
            <person name="Gao S."/>
            <person name="Li N."/>
            <person name="Koren S."/>
            <person name="Jiang Y."/>
            <person name="Zimin A."/>
            <person name="Xu P."/>
            <person name="Phillippy A.M."/>
            <person name="Geng X."/>
            <person name="Song L."/>
            <person name="Sun F."/>
            <person name="Li C."/>
            <person name="Wang X."/>
            <person name="Chen A."/>
            <person name="Jin Y."/>
            <person name="Yuan Z."/>
            <person name="Yang Y."/>
            <person name="Tan S."/>
            <person name="Peatman E."/>
            <person name="Lu J."/>
            <person name="Qin Z."/>
            <person name="Dunham R."/>
            <person name="Li Z."/>
            <person name="Sonstegard T."/>
            <person name="Feng J."/>
            <person name="Danzmann R.G."/>
            <person name="Schroeder S."/>
            <person name="Scheffler B."/>
            <person name="Duke M.V."/>
            <person name="Ballard L."/>
            <person name="Kucuktas H."/>
            <person name="Kaltenboeck L."/>
            <person name="Liu H."/>
            <person name="Armbruster J."/>
            <person name="Xie Y."/>
            <person name="Kirby M.L."/>
            <person name="Tian Y."/>
            <person name="Flanagan M.E."/>
            <person name="Mu W."/>
            <person name="Waldbieser G.C."/>
        </authorList>
    </citation>
    <scope>NUCLEOTIDE SEQUENCE [LARGE SCALE GENOMIC DNA]</scope>
    <source>
        <strain evidence="2">SDA103</strain>
    </source>
</reference>
<reference evidence="3" key="2">
    <citation type="submission" date="2025-08" db="UniProtKB">
        <authorList>
            <consortium name="RefSeq"/>
        </authorList>
    </citation>
    <scope>IDENTIFICATION</scope>
    <source>
        <tissue evidence="3">Blood</tissue>
    </source>
</reference>
<proteinExistence type="predicted"/>
<evidence type="ECO:0000313" key="2">
    <source>
        <dbReference type="Proteomes" id="UP000221080"/>
    </source>
</evidence>
<dbReference type="AlphaFoldDB" id="A0A2D0QCZ2"/>
<organism evidence="2 3">
    <name type="scientific">Ictalurus punctatus</name>
    <name type="common">Channel catfish</name>
    <name type="synonym">Silurus punctatus</name>
    <dbReference type="NCBI Taxonomy" id="7998"/>
    <lineage>
        <taxon>Eukaryota</taxon>
        <taxon>Metazoa</taxon>
        <taxon>Chordata</taxon>
        <taxon>Craniata</taxon>
        <taxon>Vertebrata</taxon>
        <taxon>Euteleostomi</taxon>
        <taxon>Actinopterygii</taxon>
        <taxon>Neopterygii</taxon>
        <taxon>Teleostei</taxon>
        <taxon>Ostariophysi</taxon>
        <taxon>Siluriformes</taxon>
        <taxon>Ictaluridae</taxon>
        <taxon>Ictalurus</taxon>
    </lineage>
</organism>
<dbReference type="PANTHER" id="PTHR38706:SF2">
    <property type="match status" value="1"/>
</dbReference>
<dbReference type="PANTHER" id="PTHR38706">
    <property type="entry name" value="SI:CH211-198C19.1-RELATED"/>
    <property type="match status" value="1"/>
</dbReference>
<sequence>MVKIRTLNELSQLRDSDFNQPSPRHGVELLYWLSHVDQLDPTNGDFGFHKFLNRIDDDEDKLLPDQNLPYYEVGNLNEPRADELPCYVRPQNRHYSNDGNKDRIIVRLNQGGIDRVYVTEHADQKNFSHSRTYRVSQGLLNQIRGMERDGFLKRMQQKQQYRVINQSSNINYSYNEQNSRNTNDQQRDDSGSWCTIL</sequence>
<accession>A0A2D0QCZ2</accession>
<keyword evidence="2" id="KW-1185">Reference proteome</keyword>
<dbReference type="Proteomes" id="UP000221080">
    <property type="component" value="Chromosome 29"/>
</dbReference>